<dbReference type="GO" id="GO:0042840">
    <property type="term" value="P:D-glucuronate catabolic process"/>
    <property type="evidence" value="ECO:0007669"/>
    <property type="project" value="TreeGrafter"/>
</dbReference>
<dbReference type="Pfam" id="PF00294">
    <property type="entry name" value="PfkB"/>
    <property type="match status" value="1"/>
</dbReference>
<dbReference type="EMBL" id="CP009889">
    <property type="protein sequence ID" value="AIY67380.1"/>
    <property type="molecule type" value="Genomic_DNA"/>
</dbReference>
<evidence type="ECO:0000313" key="6">
    <source>
        <dbReference type="Proteomes" id="UP000030341"/>
    </source>
</evidence>
<dbReference type="Proteomes" id="UP000030341">
    <property type="component" value="Chromosome 2"/>
</dbReference>
<evidence type="ECO:0000256" key="2">
    <source>
        <dbReference type="ARBA" id="ARBA00022679"/>
    </source>
</evidence>
<proteinExistence type="inferred from homology"/>
<dbReference type="AlphaFoldDB" id="A0A0A7EL08"/>
<dbReference type="RefSeq" id="WP_040136323.1">
    <property type="nucleotide sequence ID" value="NZ_CP009889.1"/>
</dbReference>
<dbReference type="GO" id="GO:0019698">
    <property type="term" value="P:D-galacturonate catabolic process"/>
    <property type="evidence" value="ECO:0007669"/>
    <property type="project" value="TreeGrafter"/>
</dbReference>
<dbReference type="STRING" id="1348114.OM33_20320"/>
<evidence type="ECO:0000259" key="4">
    <source>
        <dbReference type="Pfam" id="PF00294"/>
    </source>
</evidence>
<dbReference type="InterPro" id="IPR011611">
    <property type="entry name" value="PfkB_dom"/>
</dbReference>
<dbReference type="PANTHER" id="PTHR43085:SF15">
    <property type="entry name" value="2-DEHYDRO-3-DEOXYGLUCONOKINASE"/>
    <property type="match status" value="1"/>
</dbReference>
<keyword evidence="2" id="KW-0808">Transferase</keyword>
<keyword evidence="6" id="KW-1185">Reference proteome</keyword>
<accession>A0A0A7EL08</accession>
<name>A0A0A7EL08_9GAMM</name>
<evidence type="ECO:0000256" key="3">
    <source>
        <dbReference type="ARBA" id="ARBA00022777"/>
    </source>
</evidence>
<protein>
    <submittedName>
        <fullName evidence="5">2-dehydro-3-deoxygluconokinase</fullName>
    </submittedName>
</protein>
<feature type="domain" description="Carbohydrate kinase PfkB" evidence="4">
    <location>
        <begin position="21"/>
        <end position="305"/>
    </location>
</feature>
<evidence type="ECO:0000313" key="5">
    <source>
        <dbReference type="EMBL" id="AIY67380.1"/>
    </source>
</evidence>
<evidence type="ECO:0000256" key="1">
    <source>
        <dbReference type="ARBA" id="ARBA00010688"/>
    </source>
</evidence>
<dbReference type="Gene3D" id="3.40.1190.20">
    <property type="match status" value="1"/>
</dbReference>
<dbReference type="GO" id="GO:0008673">
    <property type="term" value="F:2-dehydro-3-deoxygluconokinase activity"/>
    <property type="evidence" value="ECO:0007669"/>
    <property type="project" value="TreeGrafter"/>
</dbReference>
<dbReference type="PROSITE" id="PS00584">
    <property type="entry name" value="PFKB_KINASES_2"/>
    <property type="match status" value="1"/>
</dbReference>
<gene>
    <name evidence="5" type="ORF">OM33_20320</name>
</gene>
<reference evidence="5 6" key="1">
    <citation type="submission" date="2014-11" db="EMBL/GenBank/DDBJ databases">
        <title>Complete Genome Sequence of Pseudoalteromonas sp. Strain OCN003 Isolated from Kaneohe Bay, Oahu, Hawaii.</title>
        <authorList>
            <person name="Beurmann S."/>
            <person name="Videau P."/>
            <person name="Ushijima B."/>
            <person name="Smith A.M."/>
            <person name="Aeby G.S."/>
            <person name="Callahan S.M."/>
            <person name="Belcaid M."/>
        </authorList>
    </citation>
    <scope>NUCLEOTIDE SEQUENCE [LARGE SCALE GENOMIC DNA]</scope>
    <source>
        <strain evidence="5 6">OCN003</strain>
    </source>
</reference>
<dbReference type="KEGG" id="pseo:OM33_20320"/>
<comment type="similarity">
    <text evidence="1">Belongs to the carbohydrate kinase PfkB family.</text>
</comment>
<dbReference type="PANTHER" id="PTHR43085">
    <property type="entry name" value="HEXOKINASE FAMILY MEMBER"/>
    <property type="match status" value="1"/>
</dbReference>
<organism evidence="5 6">
    <name type="scientific">Pseudoalteromonas piratica</name>
    <dbReference type="NCBI Taxonomy" id="1348114"/>
    <lineage>
        <taxon>Bacteria</taxon>
        <taxon>Pseudomonadati</taxon>
        <taxon>Pseudomonadota</taxon>
        <taxon>Gammaproteobacteria</taxon>
        <taxon>Alteromonadales</taxon>
        <taxon>Pseudoalteromonadaceae</taxon>
        <taxon>Pseudoalteromonas</taxon>
    </lineage>
</organism>
<dbReference type="InterPro" id="IPR002173">
    <property type="entry name" value="Carboh/pur_kinase_PfkB_CS"/>
</dbReference>
<keyword evidence="3 5" id="KW-0418">Kinase</keyword>
<sequence length="324" mass="35652">MVNSIVFLGECMVEHRADGDVFFGGDTFNTAYYSQHLLAQNCDLNPSIYYATAIGKDSQSEQFKALMAQSQIVSDFCIIHDTKTLGQYWVNLDEKGERTFRFDRSNSAARDYFSLSHKLIDALNTCAIDAIYLSGISLAILNSADRKLLISALEQFKMQGGFIYFDNNYRPTLWQQCSPIHDYFALMALANVAFLTDEDEYAVYGKQSVSDIIDLHYKGAGFKQTLVIRQGAAPCVIKAPNQGSLFCVSALQLAPEEIVDTCAAGDAFAAGFLVANLAGYDFHAATAYAHKVAAAVIKQHGALIPSHFLPKLSNQECAGVDTFY</sequence>
<dbReference type="InterPro" id="IPR050306">
    <property type="entry name" value="PfkB_Carbo_kinase"/>
</dbReference>
<dbReference type="GO" id="GO:0006974">
    <property type="term" value="P:DNA damage response"/>
    <property type="evidence" value="ECO:0007669"/>
    <property type="project" value="TreeGrafter"/>
</dbReference>
<dbReference type="OrthoDB" id="9776822at2"/>
<dbReference type="GO" id="GO:0005829">
    <property type="term" value="C:cytosol"/>
    <property type="evidence" value="ECO:0007669"/>
    <property type="project" value="TreeGrafter"/>
</dbReference>
<dbReference type="eggNOG" id="COG0524">
    <property type="taxonomic scope" value="Bacteria"/>
</dbReference>
<dbReference type="SUPFAM" id="SSF53613">
    <property type="entry name" value="Ribokinase-like"/>
    <property type="match status" value="1"/>
</dbReference>
<dbReference type="HOGENOM" id="CLU_027634_8_0_6"/>
<dbReference type="InterPro" id="IPR029056">
    <property type="entry name" value="Ribokinase-like"/>
</dbReference>